<evidence type="ECO:0000313" key="7">
    <source>
        <dbReference type="EMBL" id="KAJ5095880.1"/>
    </source>
</evidence>
<dbReference type="SUPFAM" id="SSF57701">
    <property type="entry name" value="Zn2/Cys6 DNA-binding domain"/>
    <property type="match status" value="1"/>
</dbReference>
<dbReference type="GeneID" id="81394986"/>
<dbReference type="AlphaFoldDB" id="A0A9W9K7P2"/>
<evidence type="ECO:0000259" key="6">
    <source>
        <dbReference type="PROSITE" id="PS50048"/>
    </source>
</evidence>
<dbReference type="PROSITE" id="PS00463">
    <property type="entry name" value="ZN2_CY6_FUNGAL_1"/>
    <property type="match status" value="1"/>
</dbReference>
<dbReference type="SMART" id="SM00066">
    <property type="entry name" value="GAL4"/>
    <property type="match status" value="1"/>
</dbReference>
<reference evidence="7" key="1">
    <citation type="submission" date="2022-11" db="EMBL/GenBank/DDBJ databases">
        <authorList>
            <person name="Petersen C."/>
        </authorList>
    </citation>
    <scope>NUCLEOTIDE SEQUENCE</scope>
    <source>
        <strain evidence="7">IBT 34128</strain>
    </source>
</reference>
<protein>
    <submittedName>
        <fullName evidence="7">C6 transcription factor</fullName>
    </submittedName>
</protein>
<dbReference type="InterPro" id="IPR021858">
    <property type="entry name" value="Fun_TF"/>
</dbReference>
<evidence type="ECO:0000256" key="4">
    <source>
        <dbReference type="ARBA" id="ARBA00023242"/>
    </source>
</evidence>
<feature type="compositionally biased region" description="Basic residues" evidence="5">
    <location>
        <begin position="57"/>
        <end position="66"/>
    </location>
</feature>
<dbReference type="PANTHER" id="PTHR47784">
    <property type="entry name" value="STEROL UPTAKE CONTROL PROTEIN 2"/>
    <property type="match status" value="1"/>
</dbReference>
<feature type="region of interest" description="Disordered" evidence="5">
    <location>
        <begin position="1"/>
        <end position="70"/>
    </location>
</feature>
<dbReference type="Pfam" id="PF00172">
    <property type="entry name" value="Zn_clus"/>
    <property type="match status" value="1"/>
</dbReference>
<reference evidence="7" key="2">
    <citation type="journal article" date="2023" name="IMA Fungus">
        <title>Comparative genomic study of the Penicillium genus elucidates a diverse pangenome and 15 lateral gene transfer events.</title>
        <authorList>
            <person name="Petersen C."/>
            <person name="Sorensen T."/>
            <person name="Nielsen M.R."/>
            <person name="Sondergaard T.E."/>
            <person name="Sorensen J.L."/>
            <person name="Fitzpatrick D.A."/>
            <person name="Frisvad J.C."/>
            <person name="Nielsen K.L."/>
        </authorList>
    </citation>
    <scope>NUCLEOTIDE SEQUENCE</scope>
    <source>
        <strain evidence="7">IBT 34128</strain>
    </source>
</reference>
<evidence type="ECO:0000256" key="5">
    <source>
        <dbReference type="SAM" id="MobiDB-lite"/>
    </source>
</evidence>
<evidence type="ECO:0000313" key="8">
    <source>
        <dbReference type="Proteomes" id="UP001141434"/>
    </source>
</evidence>
<dbReference type="PANTHER" id="PTHR47784:SF9">
    <property type="entry name" value="ZN(II)2CYS6 TRANSCRIPTION FACTOR (EUROFUNG)"/>
    <property type="match status" value="1"/>
</dbReference>
<feature type="domain" description="Zn(2)-C6 fungal-type" evidence="6">
    <location>
        <begin position="68"/>
        <end position="98"/>
    </location>
</feature>
<dbReference type="InterPro" id="IPR001138">
    <property type="entry name" value="Zn2Cys6_DnaBD"/>
</dbReference>
<dbReference type="Proteomes" id="UP001141434">
    <property type="component" value="Unassembled WGS sequence"/>
</dbReference>
<dbReference type="PRINTS" id="PR00755">
    <property type="entry name" value="AFLATOXINBRP"/>
</dbReference>
<dbReference type="RefSeq" id="XP_056511431.1">
    <property type="nucleotide sequence ID" value="XM_056655818.1"/>
</dbReference>
<keyword evidence="1" id="KW-0805">Transcription regulation</keyword>
<dbReference type="GO" id="GO:0003677">
    <property type="term" value="F:DNA binding"/>
    <property type="evidence" value="ECO:0007669"/>
    <property type="project" value="UniProtKB-KW"/>
</dbReference>
<name>A0A9W9K7P2_9EURO</name>
<dbReference type="GO" id="GO:0001228">
    <property type="term" value="F:DNA-binding transcription activator activity, RNA polymerase II-specific"/>
    <property type="evidence" value="ECO:0007669"/>
    <property type="project" value="TreeGrafter"/>
</dbReference>
<dbReference type="GO" id="GO:0008270">
    <property type="term" value="F:zinc ion binding"/>
    <property type="evidence" value="ECO:0007669"/>
    <property type="project" value="InterPro"/>
</dbReference>
<keyword evidence="4" id="KW-0539">Nucleus</keyword>
<evidence type="ECO:0000256" key="3">
    <source>
        <dbReference type="ARBA" id="ARBA00023163"/>
    </source>
</evidence>
<evidence type="ECO:0000256" key="2">
    <source>
        <dbReference type="ARBA" id="ARBA00023125"/>
    </source>
</evidence>
<organism evidence="7 8">
    <name type="scientific">Penicillium alfredii</name>
    <dbReference type="NCBI Taxonomy" id="1506179"/>
    <lineage>
        <taxon>Eukaryota</taxon>
        <taxon>Fungi</taxon>
        <taxon>Dikarya</taxon>
        <taxon>Ascomycota</taxon>
        <taxon>Pezizomycotina</taxon>
        <taxon>Eurotiomycetes</taxon>
        <taxon>Eurotiomycetidae</taxon>
        <taxon>Eurotiales</taxon>
        <taxon>Aspergillaceae</taxon>
        <taxon>Penicillium</taxon>
    </lineage>
</organism>
<dbReference type="Pfam" id="PF11951">
    <property type="entry name" value="Fungal_trans_2"/>
    <property type="match status" value="1"/>
</dbReference>
<sequence>MPTQATDVMHQSKSQPRGRKSAGLMQGQKSVFRVPNYKSQKDLTHGPEEPSREKVYHARRPHRKSRGGCSNCKQRRVKCDEAKPTCLRCQKHGVDCDYTARPVRPWPSKNIISQFIESQPDLLSVDSLSSSMSLLLVADKLDELLRSGAGAGRRPKVRTDTPLVLQALQHFHNTTISTDSAKKTMAVMMGKVTELAFQTPFLMHAIIAVSTTHLCSVLPDTTAYRVAEAHHWQQAINQYSREVGTSVNQNNMDQLFSTCMLLSVHSFLLEEFNPRASFVFSDDPTTLNWLFLQGGLRYLLERVTMWLPTSMWWASFAEAHDPNIDFEDARPGRIDLDPDFADLCRIDESSTVNSNPYLWPLRMLTPLLKLERSPVSFQKYNTWMGRLEPPYYDCLLLKDPPALVLLAWWLSLMASVDKWWVDTRVRSECTAICMRLEDSEDPLVLRLLEFPAQTCGYLLRHVQERVAFESCADLLSIS</sequence>
<dbReference type="Gene3D" id="4.10.240.10">
    <property type="entry name" value="Zn(2)-C6 fungal-type DNA-binding domain"/>
    <property type="match status" value="1"/>
</dbReference>
<gene>
    <name evidence="7" type="ORF">NUU61_005236</name>
</gene>
<comment type="caution">
    <text evidence="7">The sequence shown here is derived from an EMBL/GenBank/DDBJ whole genome shotgun (WGS) entry which is preliminary data.</text>
</comment>
<dbReference type="PROSITE" id="PS50048">
    <property type="entry name" value="ZN2_CY6_FUNGAL_2"/>
    <property type="match status" value="1"/>
</dbReference>
<dbReference type="CDD" id="cd00067">
    <property type="entry name" value="GAL4"/>
    <property type="match status" value="1"/>
</dbReference>
<dbReference type="InterPro" id="IPR036864">
    <property type="entry name" value="Zn2-C6_fun-type_DNA-bd_sf"/>
</dbReference>
<keyword evidence="3" id="KW-0804">Transcription</keyword>
<feature type="compositionally biased region" description="Basic and acidic residues" evidence="5">
    <location>
        <begin position="39"/>
        <end position="56"/>
    </location>
</feature>
<dbReference type="InterPro" id="IPR053157">
    <property type="entry name" value="Sterol_Uptake_Regulator"/>
</dbReference>
<feature type="compositionally biased region" description="Polar residues" evidence="5">
    <location>
        <begin position="1"/>
        <end position="15"/>
    </location>
</feature>
<evidence type="ECO:0000256" key="1">
    <source>
        <dbReference type="ARBA" id="ARBA00023015"/>
    </source>
</evidence>
<accession>A0A9W9K7P2</accession>
<dbReference type="OrthoDB" id="416217at2759"/>
<keyword evidence="8" id="KW-1185">Reference proteome</keyword>
<keyword evidence="2" id="KW-0238">DNA-binding</keyword>
<dbReference type="EMBL" id="JAPMSZ010000007">
    <property type="protein sequence ID" value="KAJ5095880.1"/>
    <property type="molecule type" value="Genomic_DNA"/>
</dbReference>
<proteinExistence type="predicted"/>